<dbReference type="PANTHER" id="PTHR44019:SF8">
    <property type="entry name" value="POC1 CENTRIOLAR PROTEIN HOMOLOG"/>
    <property type="match status" value="1"/>
</dbReference>
<feature type="repeat" description="WD" evidence="3">
    <location>
        <begin position="2208"/>
        <end position="2241"/>
    </location>
</feature>
<name>A0A0V0QGP3_PSEPJ</name>
<evidence type="ECO:0000256" key="2">
    <source>
        <dbReference type="ARBA" id="ARBA00022737"/>
    </source>
</evidence>
<evidence type="ECO:0000256" key="4">
    <source>
        <dbReference type="SAM" id="Coils"/>
    </source>
</evidence>
<feature type="region of interest" description="Disordered" evidence="5">
    <location>
        <begin position="863"/>
        <end position="923"/>
    </location>
</feature>
<dbReference type="GO" id="GO:0005524">
    <property type="term" value="F:ATP binding"/>
    <property type="evidence" value="ECO:0007669"/>
    <property type="project" value="InterPro"/>
</dbReference>
<dbReference type="InterPro" id="IPR008271">
    <property type="entry name" value="Ser/Thr_kinase_AS"/>
</dbReference>
<proteinExistence type="predicted"/>
<feature type="region of interest" description="Disordered" evidence="5">
    <location>
        <begin position="727"/>
        <end position="749"/>
    </location>
</feature>
<dbReference type="PROSITE" id="PS50082">
    <property type="entry name" value="WD_REPEATS_2"/>
    <property type="match status" value="2"/>
</dbReference>
<feature type="compositionally biased region" description="Basic and acidic residues" evidence="5">
    <location>
        <begin position="195"/>
        <end position="204"/>
    </location>
</feature>
<feature type="coiled-coil region" evidence="4">
    <location>
        <begin position="2265"/>
        <end position="2328"/>
    </location>
</feature>
<keyword evidence="1 3" id="KW-0853">WD repeat</keyword>
<feature type="compositionally biased region" description="Polar residues" evidence="5">
    <location>
        <begin position="208"/>
        <end position="230"/>
    </location>
</feature>
<feature type="compositionally biased region" description="Low complexity" evidence="5">
    <location>
        <begin position="871"/>
        <end position="909"/>
    </location>
</feature>
<feature type="coiled-coil region" evidence="4">
    <location>
        <begin position="1180"/>
        <end position="1239"/>
    </location>
</feature>
<dbReference type="InterPro" id="IPR015943">
    <property type="entry name" value="WD40/YVTN_repeat-like_dom_sf"/>
</dbReference>
<evidence type="ECO:0000313" key="8">
    <source>
        <dbReference type="Proteomes" id="UP000054937"/>
    </source>
</evidence>
<dbReference type="InterPro" id="IPR050505">
    <property type="entry name" value="WDR55/POC1"/>
</dbReference>
<dbReference type="InterPro" id="IPR001680">
    <property type="entry name" value="WD40_rpt"/>
</dbReference>
<accession>A0A0V0QGP3</accession>
<feature type="repeat" description="WD" evidence="3">
    <location>
        <begin position="1390"/>
        <end position="1432"/>
    </location>
</feature>
<dbReference type="SUPFAM" id="SSF56112">
    <property type="entry name" value="Protein kinase-like (PK-like)"/>
    <property type="match status" value="1"/>
</dbReference>
<gene>
    <name evidence="7" type="ORF">PPERSA_11771</name>
</gene>
<dbReference type="InterPro" id="IPR000719">
    <property type="entry name" value="Prot_kinase_dom"/>
</dbReference>
<dbReference type="PROSITE" id="PS50011">
    <property type="entry name" value="PROTEIN_KINASE_DOM"/>
    <property type="match status" value="1"/>
</dbReference>
<dbReference type="Gene3D" id="1.10.510.10">
    <property type="entry name" value="Transferase(Phosphotransferase) domain 1"/>
    <property type="match status" value="1"/>
</dbReference>
<dbReference type="Pfam" id="PF00805">
    <property type="entry name" value="Pentapeptide"/>
    <property type="match status" value="1"/>
</dbReference>
<dbReference type="InterPro" id="IPR036322">
    <property type="entry name" value="WD40_repeat_dom_sf"/>
</dbReference>
<dbReference type="OrthoDB" id="10255582at2759"/>
<dbReference type="InterPro" id="IPR011009">
    <property type="entry name" value="Kinase-like_dom_sf"/>
</dbReference>
<feature type="region of interest" description="Disordered" evidence="5">
    <location>
        <begin position="1000"/>
        <end position="1020"/>
    </location>
</feature>
<feature type="coiled-coil region" evidence="4">
    <location>
        <begin position="1914"/>
        <end position="1941"/>
    </location>
</feature>
<protein>
    <submittedName>
        <fullName evidence="7">WD40-repeat-containing domain</fullName>
    </submittedName>
</protein>
<dbReference type="Gene3D" id="2.160.20.80">
    <property type="entry name" value="E3 ubiquitin-protein ligase SopA"/>
    <property type="match status" value="1"/>
</dbReference>
<dbReference type="SUPFAM" id="SSF141571">
    <property type="entry name" value="Pentapeptide repeat-like"/>
    <property type="match status" value="1"/>
</dbReference>
<dbReference type="SUPFAM" id="SSF50978">
    <property type="entry name" value="WD40 repeat-like"/>
    <property type="match status" value="1"/>
</dbReference>
<keyword evidence="8" id="KW-1185">Reference proteome</keyword>
<evidence type="ECO:0000256" key="1">
    <source>
        <dbReference type="ARBA" id="ARBA00022574"/>
    </source>
</evidence>
<dbReference type="GO" id="GO:0004672">
    <property type="term" value="F:protein kinase activity"/>
    <property type="evidence" value="ECO:0007669"/>
    <property type="project" value="InterPro"/>
</dbReference>
<dbReference type="InterPro" id="IPR001646">
    <property type="entry name" value="5peptide_repeat"/>
</dbReference>
<dbReference type="SMART" id="SM00320">
    <property type="entry name" value="WD40"/>
    <property type="match status" value="7"/>
</dbReference>
<dbReference type="InParanoid" id="A0A0V0QGP3"/>
<feature type="region of interest" description="Disordered" evidence="5">
    <location>
        <begin position="195"/>
        <end position="230"/>
    </location>
</feature>
<reference evidence="7 8" key="1">
    <citation type="journal article" date="2015" name="Sci. Rep.">
        <title>Genome of the facultative scuticociliatosis pathogen Pseudocohnilembus persalinus provides insight into its virulence through horizontal gene transfer.</title>
        <authorList>
            <person name="Xiong J."/>
            <person name="Wang G."/>
            <person name="Cheng J."/>
            <person name="Tian M."/>
            <person name="Pan X."/>
            <person name="Warren A."/>
            <person name="Jiang C."/>
            <person name="Yuan D."/>
            <person name="Miao W."/>
        </authorList>
    </citation>
    <scope>NUCLEOTIDE SEQUENCE [LARGE SCALE GENOMIC DNA]</scope>
    <source>
        <strain evidence="7">36N120E</strain>
    </source>
</reference>
<dbReference type="Gene3D" id="2.130.10.10">
    <property type="entry name" value="YVTN repeat-like/Quinoprotein amine dehydrogenase"/>
    <property type="match status" value="3"/>
</dbReference>
<dbReference type="SUPFAM" id="SSF50969">
    <property type="entry name" value="YVTN repeat-like/Quinoprotein amine dehydrogenase"/>
    <property type="match status" value="1"/>
</dbReference>
<keyword evidence="4" id="KW-0175">Coiled coil</keyword>
<sequence length="2372" mass="281167">MGNACYRVQQYQDIQRSTILLSSQAQLPNFNEELNQALDVQIISQNQSINNKNKDNYKDQKKVENKDQLYNLEIQQRLKQSEKSDDIININNYGTTQVQQGLNTQIQESEENEYFLIDKQVKFMIFYTENIKVFTHKDLLKRQMAPIFQEFLKKIQSDIVLPHHKFKDDYLQETLQKDTYQDIIVEEEDDYAKKQSEDYEKLVEDTPENPNQGNQQSQNLQHDAHHQNQSIQHAINELQKSRKSLNTSKIKNNMINRDNSFSIEAISNLIESNFTLESKLIQQNQIQLIPQNSNLEYSIGNYIQGIKSNIHYIINLKEKKLYCVKIFHKNQVQDYIEERDKYLILEDKFGRSFQVYGVMMESFNDEKLSIYFKQGLCSLDAFVKKRCELNVRWGKDELIYIFMYLINFVFFMYENNYFHGDLKPQNIILEYLSDLNESNVDFEPQQTERIVNEQLQLKIIDFSGATDNFESQQSFTPLYFNNYNNVQKLVHFTPFFKSKNDRLKNEIYTVLRVFQSICVYGQQDENIIYKFKLKTGYIFQTKENLISVNESIKQEIFPDYYNNCPDFKILLDFMTDKLITFNYEIKDIEELLIKLKPKQSKAYSMAAKTQQGNNSKENQFSVEGQQNKNNVLLINQGIIDNDLVCEKIIQDMIRHRQKINRKILTEQIVDPIQQLLITECYITDIQYWGTQNLDLSKNIFDCCFDSKETCQSKIIITGRTQLFQKQKSQKESSSSSSSQDKKFKQQQKNKQSLDFSVNITQFQKQVTYYLCPFTNEQIDQFIRRFLEAVRQRYHYYQIQCFETDQKYYQLFAQNPELYELSKNPLILRIILEMLPQMEKRIQKNIEMEQLEGNEFSEANTNKLRSRQNTAQQKQRLQNKNQNTQSPKNKNNNVNIELENQNQIQNQNGDINKRGFNFPKNEKNSTLDSYEIQRKKVFQQFFIYREFTEYWIRHKIQELSPRELYDLHYIGQLLVFQEGQEKNEKDIEIMFERSSLFNQKKGDKFKQKNQNQNEKKQEKQKNDDNIVNECFEILIIFYLKLTRIVFLDFDQQIFAEDEVLFKIFEVPLENQQKIFKNFHLKKETLEYNGKNKNQKYISWDDIKRVNFFYMIPVQMVGQNRFSFMPKSIYDFTTTVLFLQDLMVLSKHFLDKDQFEFIKQIDKSSTNSLIIDFHGLNSINYLNSLKKQNNEISQQQSQGQNNIFDQEKDGLLDKMEQKGDRNQLLNRKDDLIQEKNKKILEEKSIKIEKMLDLINIKEFEQLTITRKLLQMKDWKIMQQICEYFKCHQKGHLQMILLQIILMTRVENENKEKIFILASNCATIYNILKFYFSGLDLSGVILRGAKMRKGIFLKTNFQNADLSNCDFSNAQIIETDFRGANLQNVYFGKLPLYKNHKAPILFLSQSEANENLIASASKDGEIQIWSSASHEIKYRNKVQNYTITSLQFSPQQQILFISYENPDNKHSMPKLVAIKNYKNQDQTKILELKENRFSQVYGQLPMSKLERILKPSIQQQSYLPSLQGNQEHLKMVQEQIEQIYCQQMKQMAISINGKFLACISQYGTEIFKFKQQIYYGFKDQEKQNQKEKFMSMFEENFLLTEACGTHVDFCLSEDYIVVAGGKGSNQVKIFSIIQKKIVKQISEFNNSFGMVQFSPSGQELVGIFEGTNRQKQVSYYLIKIWDIQEGVTKKKLLGLDSIITTFQFTKQDDGQYIVAGDYEGRIILWNVLTSEPIEIFQQHQGCINALLFSQNDINLFTGSADTLIKQDYLQQILQKQKQQSLNMKVYDLERGPEDNITCLSQFQDNNIIVGVQESVQSLVYNLDSGKQVQNIQNPSQARHRVNCIAYSQKFDKLIILDEEKMIVYQASTNQPLFLISVMHFDKSFNVSVNPIFPFFAYVEQENQIYICYFEDDIFKDKKQFQKSFANLRATMENCKQQMDFNENDFLSDINRFQEEHYIQLEKQQEKIQKLPYKTPLFKIQLDIQNLSRVNFSSCGNYLLSYNSSEQNLFSAYKQQTIYMKQVSKGQQMLGQQNYEPKIEQYSVRVWDFEKIVTRQKSFFSQICKRFLKKENNLISNLKKNENNLISYALFTNDSNLVIVADKCYSNITIWDFRKKNVIYQLPNQLKWPLCLNTAYASFYKQNEKNQIDLDINNQIQNLNKIFFHNLNVDIDLSKQQIKGICISPDNLHLAIAYNYFVVIWDMKNKKMLQTLKGHDQKITSIMYSKKRDCFITAGKDQSIRIYRIYRQSPQNKDNQQSFGNSKKKSYFLKAQKLNKENKSDNLEKDEKEKENKNLINQGEKITMDNFRQEFLDYLEKDIQQLEQDYYLLENIIHYFPISFNCQGVIFDENTNISKGNKIMLNQFQQQEQIILKKNF</sequence>
<dbReference type="Pfam" id="PF00400">
    <property type="entry name" value="WD40"/>
    <property type="match status" value="2"/>
</dbReference>
<dbReference type="Proteomes" id="UP000054937">
    <property type="component" value="Unassembled WGS sequence"/>
</dbReference>
<keyword evidence="2" id="KW-0677">Repeat</keyword>
<dbReference type="PANTHER" id="PTHR44019">
    <property type="entry name" value="WD REPEAT-CONTAINING PROTEIN 55"/>
    <property type="match status" value="1"/>
</dbReference>
<organism evidence="7 8">
    <name type="scientific">Pseudocohnilembus persalinus</name>
    <name type="common">Ciliate</name>
    <dbReference type="NCBI Taxonomy" id="266149"/>
    <lineage>
        <taxon>Eukaryota</taxon>
        <taxon>Sar</taxon>
        <taxon>Alveolata</taxon>
        <taxon>Ciliophora</taxon>
        <taxon>Intramacronucleata</taxon>
        <taxon>Oligohymenophorea</taxon>
        <taxon>Scuticociliatia</taxon>
        <taxon>Philasterida</taxon>
        <taxon>Pseudocohnilembidae</taxon>
        <taxon>Pseudocohnilembus</taxon>
    </lineage>
</organism>
<dbReference type="EMBL" id="LDAU01000171">
    <property type="protein sequence ID" value="KRX01324.1"/>
    <property type="molecule type" value="Genomic_DNA"/>
</dbReference>
<evidence type="ECO:0000256" key="3">
    <source>
        <dbReference type="PROSITE-ProRule" id="PRU00221"/>
    </source>
</evidence>
<dbReference type="InterPro" id="IPR011044">
    <property type="entry name" value="Quino_amine_DH_bsu"/>
</dbReference>
<dbReference type="PROSITE" id="PS50294">
    <property type="entry name" value="WD_REPEATS_REGION"/>
    <property type="match status" value="1"/>
</dbReference>
<evidence type="ECO:0000313" key="7">
    <source>
        <dbReference type="EMBL" id="KRX01324.1"/>
    </source>
</evidence>
<evidence type="ECO:0000259" key="6">
    <source>
        <dbReference type="PROSITE" id="PS50011"/>
    </source>
</evidence>
<evidence type="ECO:0000256" key="5">
    <source>
        <dbReference type="SAM" id="MobiDB-lite"/>
    </source>
</evidence>
<feature type="domain" description="Protein kinase" evidence="6">
    <location>
        <begin position="296"/>
        <end position="621"/>
    </location>
</feature>
<dbReference type="PROSITE" id="PS00108">
    <property type="entry name" value="PROTEIN_KINASE_ST"/>
    <property type="match status" value="1"/>
</dbReference>
<comment type="caution">
    <text evidence="7">The sequence shown here is derived from an EMBL/GenBank/DDBJ whole genome shotgun (WGS) entry which is preliminary data.</text>
</comment>